<dbReference type="PATRIC" id="fig|1365253.3.peg.3204"/>
<gene>
    <name evidence="2" type="ORF">N482_13135</name>
</gene>
<feature type="region of interest" description="Disordered" evidence="1">
    <location>
        <begin position="28"/>
        <end position="50"/>
    </location>
</feature>
<feature type="compositionally biased region" description="Polar residues" evidence="1">
    <location>
        <begin position="35"/>
        <end position="47"/>
    </location>
</feature>
<accession>A0A167B0D3</accession>
<evidence type="ECO:0000313" key="3">
    <source>
        <dbReference type="Proteomes" id="UP000076587"/>
    </source>
</evidence>
<protein>
    <submittedName>
        <fullName evidence="2">Uncharacterized protein</fullName>
    </submittedName>
</protein>
<dbReference type="EMBL" id="AUXT01000173">
    <property type="protein sequence ID" value="KZN46012.1"/>
    <property type="molecule type" value="Genomic_DNA"/>
</dbReference>
<dbReference type="RefSeq" id="WP_063377736.1">
    <property type="nucleotide sequence ID" value="NZ_AUXT01000173.1"/>
</dbReference>
<sequence length="67" mass="7848">MEQLITDPNHWQSQIQKLRAAYNKALEKAKPQVKPKQNPNLNHVQSDSLRRRALHLAAQNTRRRVVL</sequence>
<reference evidence="2 3" key="1">
    <citation type="submission" date="2013-07" db="EMBL/GenBank/DDBJ databases">
        <title>Comparative Genomic and Metabolomic Analysis of Twelve Strains of Pseudoalteromonas luteoviolacea.</title>
        <authorList>
            <person name="Vynne N.G."/>
            <person name="Mansson M."/>
            <person name="Gram L."/>
        </authorList>
    </citation>
    <scope>NUCLEOTIDE SEQUENCE [LARGE SCALE GENOMIC DNA]</scope>
    <source>
        <strain evidence="2 3">NCIMB 1942</strain>
    </source>
</reference>
<evidence type="ECO:0000313" key="2">
    <source>
        <dbReference type="EMBL" id="KZN46012.1"/>
    </source>
</evidence>
<dbReference type="AlphaFoldDB" id="A0A167B0D3"/>
<organism evidence="2 3">
    <name type="scientific">Pseudoalteromonas luteoviolacea NCIMB 1942</name>
    <dbReference type="NCBI Taxonomy" id="1365253"/>
    <lineage>
        <taxon>Bacteria</taxon>
        <taxon>Pseudomonadati</taxon>
        <taxon>Pseudomonadota</taxon>
        <taxon>Gammaproteobacteria</taxon>
        <taxon>Alteromonadales</taxon>
        <taxon>Pseudoalteromonadaceae</taxon>
        <taxon>Pseudoalteromonas</taxon>
    </lineage>
</organism>
<name>A0A167B0D3_9GAMM</name>
<comment type="caution">
    <text evidence="2">The sequence shown here is derived from an EMBL/GenBank/DDBJ whole genome shotgun (WGS) entry which is preliminary data.</text>
</comment>
<evidence type="ECO:0000256" key="1">
    <source>
        <dbReference type="SAM" id="MobiDB-lite"/>
    </source>
</evidence>
<dbReference type="Proteomes" id="UP000076587">
    <property type="component" value="Unassembled WGS sequence"/>
</dbReference>
<proteinExistence type="predicted"/>